<dbReference type="SUPFAM" id="SSF48056">
    <property type="entry name" value="Di-copper centre-containing domain"/>
    <property type="match status" value="1"/>
</dbReference>
<dbReference type="Proteomes" id="UP000828390">
    <property type="component" value="Unassembled WGS sequence"/>
</dbReference>
<dbReference type="PROSITE" id="PS00497">
    <property type="entry name" value="TYROSINASE_1"/>
    <property type="match status" value="1"/>
</dbReference>
<comment type="caution">
    <text evidence="7">The sequence shown here is derived from an EMBL/GenBank/DDBJ whole genome shotgun (WGS) entry which is preliminary data.</text>
</comment>
<dbReference type="GO" id="GO:0046872">
    <property type="term" value="F:metal ion binding"/>
    <property type="evidence" value="ECO:0007669"/>
    <property type="project" value="UniProtKB-KW"/>
</dbReference>
<sequence length="647" mass="73599">MKIVIIFLILPTVRALIEEIPVTRDIQDCLDRSYAKGNLTRQVGEKVIWHCIHGNHWKRHGAGLTMPEEAMKWFSSLIHKDLSEAHHRRRSRRQAVRRRQAIPPLRIRREYRMISDAERAQFHRALNMLKEDTSIPPNRFDALGRLHELLGERAHDGPNFLGWHRFFLVVAENALREKIPTVTIPYWDSTLDGDLKDPRASYIWSHEFMGNGNGVVKNGPLAGWTTPYGPLMRNFGDGGTMMNWTSIRDCFNRQHLAEILHPQAAPEANLEDHHGEPHLWIGGHMSPQALAGYDPIFLLHHSFIDLIWELFRRIQRRKGIDPTTDYPTTNTGPPGHRLTDSSGFGSLQNSHALSDIFTSEMYTYQLPPTCSLARPNCGSSYLDCDTSNGKPKCVAGSVFDTPPGEVFEIDRIAETFGKRKRRQVPGFANNDEHVNSYIQQLETATTIKCQPENVNDHYVNNYNIDGASDKRRWSFIPVSVIVKNVHTTAGENITKAAIYPKCENDKTLPLNVYVESNGLNYRGFYKEVAHIPKDLAVSSTFTYIGIRSPSVNVSDVMISAYDSCGRICRVFCKSGPDLKHRQTGSSYHPCPGSIRVTQSWPLQYGNDVTSFSKTLWNDDNFGYPNFREDLVFVKIVCGDGITWPWRK</sequence>
<evidence type="ECO:0000313" key="7">
    <source>
        <dbReference type="EMBL" id="KAH3769105.1"/>
    </source>
</evidence>
<dbReference type="InterPro" id="IPR008922">
    <property type="entry name" value="Di-copper_centre_dom_sf"/>
</dbReference>
<dbReference type="EMBL" id="JAIWYP010000009">
    <property type="protein sequence ID" value="KAH3769105.1"/>
    <property type="molecule type" value="Genomic_DNA"/>
</dbReference>
<dbReference type="PROSITE" id="PS00498">
    <property type="entry name" value="TYROSINASE_2"/>
    <property type="match status" value="1"/>
</dbReference>
<reference evidence="7" key="1">
    <citation type="journal article" date="2019" name="bioRxiv">
        <title>The Genome of the Zebra Mussel, Dreissena polymorpha: A Resource for Invasive Species Research.</title>
        <authorList>
            <person name="McCartney M.A."/>
            <person name="Auch B."/>
            <person name="Kono T."/>
            <person name="Mallez S."/>
            <person name="Zhang Y."/>
            <person name="Obille A."/>
            <person name="Becker A."/>
            <person name="Abrahante J.E."/>
            <person name="Garbe J."/>
            <person name="Badalamenti J.P."/>
            <person name="Herman A."/>
            <person name="Mangelson H."/>
            <person name="Liachko I."/>
            <person name="Sullivan S."/>
            <person name="Sone E.D."/>
            <person name="Koren S."/>
            <person name="Silverstein K.A.T."/>
            <person name="Beckman K.B."/>
            <person name="Gohl D.M."/>
        </authorList>
    </citation>
    <scope>NUCLEOTIDE SEQUENCE</scope>
    <source>
        <strain evidence="7">Duluth1</strain>
        <tissue evidence="7">Whole animal</tissue>
    </source>
</reference>
<dbReference type="PANTHER" id="PTHR11474">
    <property type="entry name" value="TYROSINASE FAMILY MEMBER"/>
    <property type="match status" value="1"/>
</dbReference>
<evidence type="ECO:0000256" key="4">
    <source>
        <dbReference type="SAM" id="SignalP"/>
    </source>
</evidence>
<organism evidence="7 8">
    <name type="scientific">Dreissena polymorpha</name>
    <name type="common">Zebra mussel</name>
    <name type="synonym">Mytilus polymorpha</name>
    <dbReference type="NCBI Taxonomy" id="45954"/>
    <lineage>
        <taxon>Eukaryota</taxon>
        <taxon>Metazoa</taxon>
        <taxon>Spiralia</taxon>
        <taxon>Lophotrochozoa</taxon>
        <taxon>Mollusca</taxon>
        <taxon>Bivalvia</taxon>
        <taxon>Autobranchia</taxon>
        <taxon>Heteroconchia</taxon>
        <taxon>Euheterodonta</taxon>
        <taxon>Imparidentia</taxon>
        <taxon>Neoheterodontei</taxon>
        <taxon>Myida</taxon>
        <taxon>Dreissenoidea</taxon>
        <taxon>Dreissenidae</taxon>
        <taxon>Dreissena</taxon>
    </lineage>
</organism>
<dbReference type="InterPro" id="IPR002227">
    <property type="entry name" value="Tyrosinase_Cu-bd"/>
</dbReference>
<protein>
    <recommendedName>
        <fullName evidence="5 6">Tyrosinase copper-binding domain-containing protein</fullName>
    </recommendedName>
</protein>
<dbReference type="Gene3D" id="1.10.1280.10">
    <property type="entry name" value="Di-copper center containing domain from catechol oxidase"/>
    <property type="match status" value="1"/>
</dbReference>
<keyword evidence="2" id="KW-0186">Copper</keyword>
<keyword evidence="8" id="KW-1185">Reference proteome</keyword>
<dbReference type="PANTHER" id="PTHR11474:SF126">
    <property type="entry name" value="TYROSINASE-LIKE PROTEIN TYR-1-RELATED"/>
    <property type="match status" value="1"/>
</dbReference>
<evidence type="ECO:0000313" key="8">
    <source>
        <dbReference type="Proteomes" id="UP000828390"/>
    </source>
</evidence>
<dbReference type="Pfam" id="PF00264">
    <property type="entry name" value="Tyrosinase"/>
    <property type="match status" value="1"/>
</dbReference>
<name>A0A9D4DYF0_DREPO</name>
<dbReference type="PRINTS" id="PR00092">
    <property type="entry name" value="TYROSINASE"/>
</dbReference>
<accession>A0A9D4DYF0</accession>
<evidence type="ECO:0000259" key="5">
    <source>
        <dbReference type="PROSITE" id="PS00497"/>
    </source>
</evidence>
<feature type="region of interest" description="Disordered" evidence="3">
    <location>
        <begin position="320"/>
        <end position="340"/>
    </location>
</feature>
<reference evidence="7" key="2">
    <citation type="submission" date="2020-11" db="EMBL/GenBank/DDBJ databases">
        <authorList>
            <person name="McCartney M.A."/>
            <person name="Auch B."/>
            <person name="Kono T."/>
            <person name="Mallez S."/>
            <person name="Becker A."/>
            <person name="Gohl D.M."/>
            <person name="Silverstein K.A.T."/>
            <person name="Koren S."/>
            <person name="Bechman K.B."/>
            <person name="Herman A."/>
            <person name="Abrahante J.E."/>
            <person name="Garbe J."/>
        </authorList>
    </citation>
    <scope>NUCLEOTIDE SEQUENCE</scope>
    <source>
        <strain evidence="7">Duluth1</strain>
        <tissue evidence="7">Whole animal</tissue>
    </source>
</reference>
<evidence type="ECO:0000256" key="1">
    <source>
        <dbReference type="ARBA" id="ARBA00022723"/>
    </source>
</evidence>
<dbReference type="GO" id="GO:0016491">
    <property type="term" value="F:oxidoreductase activity"/>
    <property type="evidence" value="ECO:0007669"/>
    <property type="project" value="InterPro"/>
</dbReference>
<feature type="domain" description="Tyrosinase copper-binding" evidence="6">
    <location>
        <begin position="294"/>
        <end position="305"/>
    </location>
</feature>
<feature type="chain" id="PRO_5038669859" description="Tyrosinase copper-binding domain-containing protein" evidence="4">
    <location>
        <begin position="16"/>
        <end position="647"/>
    </location>
</feature>
<keyword evidence="1" id="KW-0479">Metal-binding</keyword>
<dbReference type="InterPro" id="IPR050316">
    <property type="entry name" value="Tyrosinase/Hemocyanin"/>
</dbReference>
<evidence type="ECO:0000259" key="6">
    <source>
        <dbReference type="PROSITE" id="PS00498"/>
    </source>
</evidence>
<gene>
    <name evidence="7" type="ORF">DPMN_170352</name>
</gene>
<feature type="signal peptide" evidence="4">
    <location>
        <begin position="1"/>
        <end position="15"/>
    </location>
</feature>
<dbReference type="AlphaFoldDB" id="A0A9D4DYF0"/>
<feature type="domain" description="Tyrosinase copper-binding" evidence="5">
    <location>
        <begin position="155"/>
        <end position="172"/>
    </location>
</feature>
<proteinExistence type="predicted"/>
<evidence type="ECO:0000256" key="3">
    <source>
        <dbReference type="SAM" id="MobiDB-lite"/>
    </source>
</evidence>
<evidence type="ECO:0000256" key="2">
    <source>
        <dbReference type="ARBA" id="ARBA00023008"/>
    </source>
</evidence>
<keyword evidence="4" id="KW-0732">Signal</keyword>